<reference evidence="12" key="3">
    <citation type="submission" date="2017-09" db="EMBL/GenBank/DDBJ databases">
        <title>Depth-based differentiation of microbial function through sediment-hosted aquifers and enrichment of novel symbionts in the deep terrestrial subsurface.</title>
        <authorList>
            <person name="Probst A.J."/>
            <person name="Ladd B."/>
            <person name="Jarett J.K."/>
            <person name="Geller-Mcgrath D.E."/>
            <person name="Sieber C.M.K."/>
            <person name="Emerson J.B."/>
            <person name="Anantharaman K."/>
            <person name="Thomas B.C."/>
            <person name="Malmstrom R."/>
            <person name="Stieglmeier M."/>
            <person name="Klingl A."/>
            <person name="Woyke T."/>
            <person name="Ryan C.M."/>
            <person name="Banfield J.F."/>
        </authorList>
    </citation>
    <scope>NUCLEOTIDE SEQUENCE</scope>
    <source>
        <strain evidence="12">CG_4_8_14_3_um_filter_34_18</strain>
    </source>
</reference>
<dbReference type="CDD" id="cd08704">
    <property type="entry name" value="Met_tRNA_FMT_C"/>
    <property type="match status" value="1"/>
</dbReference>
<dbReference type="PANTHER" id="PTHR11138:SF5">
    <property type="entry name" value="METHIONYL-TRNA FORMYLTRANSFERASE, MITOCHONDRIAL"/>
    <property type="match status" value="1"/>
</dbReference>
<gene>
    <name evidence="8" type="primary">fmt</name>
    <name evidence="11" type="ORF">AUK42_03260</name>
    <name evidence="14" type="ORF">CO097_07320</name>
    <name evidence="13" type="ORF">COZ07_00775</name>
    <name evidence="12" type="ORF">COZ58_00460</name>
</gene>
<dbReference type="InterPro" id="IPR041711">
    <property type="entry name" value="Met-tRNA-FMT_N"/>
</dbReference>
<dbReference type="EMBL" id="PFTV01000186">
    <property type="protein sequence ID" value="PJB55709.1"/>
    <property type="molecule type" value="Genomic_DNA"/>
</dbReference>
<dbReference type="Proteomes" id="UP000182763">
    <property type="component" value="Unassembled WGS sequence"/>
</dbReference>
<comment type="function">
    <text evidence="1 8">Attaches a formyl group to the free amino group of methionyl-tRNA(fMet). The formyl group appears to play a dual role in the initiator identity of N-formylmethionyl-tRNA by promoting its recognition by IF2 and preventing the misappropriation of this tRNA by the elongation apparatus.</text>
</comment>
<comment type="caution">
    <text evidence="11">The sequence shown here is derived from an EMBL/GenBank/DDBJ whole genome shotgun (WGS) entry which is preliminary data.</text>
</comment>
<proteinExistence type="inferred from homology"/>
<dbReference type="SUPFAM" id="SSF50486">
    <property type="entry name" value="FMT C-terminal domain-like"/>
    <property type="match status" value="1"/>
</dbReference>
<evidence type="ECO:0000259" key="10">
    <source>
        <dbReference type="Pfam" id="PF02911"/>
    </source>
</evidence>
<accession>A0A2M7PTC8</accession>
<dbReference type="Gene3D" id="3.10.25.10">
    <property type="entry name" value="Formyl transferase, C-terminal domain"/>
    <property type="match status" value="1"/>
</dbReference>
<dbReference type="PANTHER" id="PTHR11138">
    <property type="entry name" value="METHIONYL-TRNA FORMYLTRANSFERASE"/>
    <property type="match status" value="1"/>
</dbReference>
<evidence type="ECO:0000313" key="15">
    <source>
        <dbReference type="Proteomes" id="UP000182763"/>
    </source>
</evidence>
<dbReference type="InterPro" id="IPR036477">
    <property type="entry name" value="Formyl_transf_N_sf"/>
</dbReference>
<evidence type="ECO:0000256" key="7">
    <source>
        <dbReference type="ARBA" id="ARBA00048558"/>
    </source>
</evidence>
<dbReference type="EMBL" id="PFIP01000011">
    <property type="protein sequence ID" value="PIX35294.1"/>
    <property type="molecule type" value="Genomic_DNA"/>
</dbReference>
<evidence type="ECO:0000313" key="13">
    <source>
        <dbReference type="EMBL" id="PIY33815.1"/>
    </source>
</evidence>
<name>A0A1J5GV65_9BACT</name>
<evidence type="ECO:0000256" key="2">
    <source>
        <dbReference type="ARBA" id="ARBA00010699"/>
    </source>
</evidence>
<evidence type="ECO:0000313" key="14">
    <source>
        <dbReference type="EMBL" id="PJB55709.1"/>
    </source>
</evidence>
<dbReference type="InterPro" id="IPR011034">
    <property type="entry name" value="Formyl_transferase-like_C_sf"/>
</dbReference>
<reference evidence="11 15" key="1">
    <citation type="journal article" date="2016" name="Environ. Microbiol.">
        <title>Genomic resolution of a cold subsurface aquifer community provides metabolic insights for novel microbes adapted to high CO concentrations.</title>
        <authorList>
            <person name="Probst A.J."/>
            <person name="Castelle C.J."/>
            <person name="Singh A."/>
            <person name="Brown C.T."/>
            <person name="Anantharaman K."/>
            <person name="Sharon I."/>
            <person name="Hug L.A."/>
            <person name="Burstein D."/>
            <person name="Emerson J.B."/>
            <person name="Thomas B.C."/>
            <person name="Banfield J.F."/>
        </authorList>
    </citation>
    <scope>NUCLEOTIDE SEQUENCE [LARGE SCALE GENOMIC DNA]</scope>
    <source>
        <strain evidence="11">CG2_30_33_13</strain>
    </source>
</reference>
<reference evidence="16 17" key="2">
    <citation type="submission" date="2017-09" db="EMBL/GenBank/DDBJ databases">
        <title>Depth-based differentiation of microbial function through sediment-hosted aquifers and enrichment of novel symbionts in the deep terrestrial subsurface.</title>
        <authorList>
            <person name="Probst A.J."/>
            <person name="Ladd B."/>
            <person name="Jarett J.K."/>
            <person name="Geller-Mcgrath D.E."/>
            <person name="Sieber C.M."/>
            <person name="Emerson J.B."/>
            <person name="Anantharaman K."/>
            <person name="Thomas B.C."/>
            <person name="Malmstrom R."/>
            <person name="Stieglmeier M."/>
            <person name="Klingl A."/>
            <person name="Woyke T."/>
            <person name="Ryan C.M."/>
            <person name="Banfield J.F."/>
        </authorList>
    </citation>
    <scope>NUCLEOTIDE SEQUENCE [LARGE SCALE GENOMIC DNA]</scope>
    <source>
        <strain evidence="13">CG_4_10_14_3_um_filter_34_13</strain>
        <strain evidence="14">CG_4_9_14_3_um_filter_33_16</strain>
    </source>
</reference>
<evidence type="ECO:0000256" key="6">
    <source>
        <dbReference type="ARBA" id="ARBA00022917"/>
    </source>
</evidence>
<accession>A0A1J5GV65</accession>
<dbReference type="GO" id="GO:0004479">
    <property type="term" value="F:methionyl-tRNA formyltransferase activity"/>
    <property type="evidence" value="ECO:0007669"/>
    <property type="project" value="UniProtKB-UniRule"/>
</dbReference>
<protein>
    <recommendedName>
        <fullName evidence="4 8">Methionyl-tRNA formyltransferase</fullName>
        <ecNumber evidence="3 8">2.1.2.9</ecNumber>
    </recommendedName>
</protein>
<dbReference type="EC" id="2.1.2.9" evidence="3 8"/>
<comment type="catalytic activity">
    <reaction evidence="7 8">
        <text>L-methionyl-tRNA(fMet) + (6R)-10-formyltetrahydrofolate = N-formyl-L-methionyl-tRNA(fMet) + (6S)-5,6,7,8-tetrahydrofolate + H(+)</text>
        <dbReference type="Rhea" id="RHEA:24380"/>
        <dbReference type="Rhea" id="RHEA-COMP:9952"/>
        <dbReference type="Rhea" id="RHEA-COMP:9953"/>
        <dbReference type="ChEBI" id="CHEBI:15378"/>
        <dbReference type="ChEBI" id="CHEBI:57453"/>
        <dbReference type="ChEBI" id="CHEBI:78530"/>
        <dbReference type="ChEBI" id="CHEBI:78844"/>
        <dbReference type="ChEBI" id="CHEBI:195366"/>
        <dbReference type="EC" id="2.1.2.9"/>
    </reaction>
</comment>
<evidence type="ECO:0000256" key="5">
    <source>
        <dbReference type="ARBA" id="ARBA00022679"/>
    </source>
</evidence>
<dbReference type="RefSeq" id="WP_406606707.1">
    <property type="nucleotide sequence ID" value="NZ_PFKO01000024.1"/>
</dbReference>
<sequence>MIFILKIIFMGTADFGGPVLKKLIDSKENIVSVITQPDRPQGRGRKILPTPIKEIALNINRGIEVFQPENINNDDSIKKIKEFDPDLILVVAYGQILSKDILNIPKVGCLNIHASLLPKYRGAAPINRAIINGEKETGITFMFMNEKVDAGDIIDQQKITILPDETYGELYDRLSNLSAKMISTILEKIEEGKIKRISQESKLVTFAKKMTKQDGEINWSEKGEKIYNIIRGTTLYPGAFTSYKGKKLKITKARFLGNYQNENEVELSSSIPGSVFKIEKESILISTADKGIIKIFRLIPAGSKELTASQFVNGYKIKVGDILGKHT</sequence>
<feature type="domain" description="Formyl transferase N-terminal" evidence="9">
    <location>
        <begin position="6"/>
        <end position="184"/>
    </location>
</feature>
<dbReference type="Proteomes" id="UP000228560">
    <property type="component" value="Unassembled WGS sequence"/>
</dbReference>
<dbReference type="InterPro" id="IPR005793">
    <property type="entry name" value="Formyl_trans_C"/>
</dbReference>
<dbReference type="Pfam" id="PF00551">
    <property type="entry name" value="Formyl_trans_N"/>
    <property type="match status" value="1"/>
</dbReference>
<evidence type="ECO:0000313" key="17">
    <source>
        <dbReference type="Proteomes" id="UP000230646"/>
    </source>
</evidence>
<dbReference type="EMBL" id="PFKO01000024">
    <property type="protein sequence ID" value="PIY33815.1"/>
    <property type="molecule type" value="Genomic_DNA"/>
</dbReference>
<dbReference type="NCBIfam" id="TIGR00460">
    <property type="entry name" value="fmt"/>
    <property type="match status" value="1"/>
</dbReference>
<dbReference type="EMBL" id="MNYY01000061">
    <property type="protein sequence ID" value="OIP71686.1"/>
    <property type="molecule type" value="Genomic_DNA"/>
</dbReference>
<dbReference type="AlphaFoldDB" id="A0A1J5GV65"/>
<evidence type="ECO:0000313" key="12">
    <source>
        <dbReference type="EMBL" id="PIX35294.1"/>
    </source>
</evidence>
<dbReference type="InterPro" id="IPR005794">
    <property type="entry name" value="Fmt"/>
</dbReference>
<accession>A0A2M7KAX5</accession>
<dbReference type="Proteomes" id="UP000231493">
    <property type="component" value="Unassembled WGS sequence"/>
</dbReference>
<dbReference type="Pfam" id="PF02911">
    <property type="entry name" value="Formyl_trans_C"/>
    <property type="match status" value="1"/>
</dbReference>
<evidence type="ECO:0000259" key="9">
    <source>
        <dbReference type="Pfam" id="PF00551"/>
    </source>
</evidence>
<evidence type="ECO:0000256" key="4">
    <source>
        <dbReference type="ARBA" id="ARBA00016014"/>
    </source>
</evidence>
<evidence type="ECO:0000256" key="8">
    <source>
        <dbReference type="HAMAP-Rule" id="MF_00182"/>
    </source>
</evidence>
<comment type="similarity">
    <text evidence="2 8">Belongs to the Fmt family.</text>
</comment>
<keyword evidence="5 8" id="KW-0808">Transferase</keyword>
<dbReference type="InterPro" id="IPR044135">
    <property type="entry name" value="Met-tRNA-FMT_C"/>
</dbReference>
<dbReference type="HAMAP" id="MF_00182">
    <property type="entry name" value="Formyl_trans"/>
    <property type="match status" value="1"/>
</dbReference>
<dbReference type="Gene3D" id="3.40.50.170">
    <property type="entry name" value="Formyl transferase, N-terminal domain"/>
    <property type="match status" value="1"/>
</dbReference>
<organism evidence="11 15">
    <name type="scientific">Candidatus Infernicultor aquiphilus</name>
    <dbReference type="NCBI Taxonomy" id="1805029"/>
    <lineage>
        <taxon>Bacteria</taxon>
        <taxon>Pseudomonadati</taxon>
        <taxon>Atribacterota</taxon>
        <taxon>Candidatus Phoenicimicrobiia</taxon>
        <taxon>Candidatus Pheonicimicrobiales</taxon>
        <taxon>Candidatus Phoenicimicrobiaceae</taxon>
        <taxon>Candidatus Infernicultor</taxon>
    </lineage>
</organism>
<dbReference type="InterPro" id="IPR002376">
    <property type="entry name" value="Formyl_transf_N"/>
</dbReference>
<keyword evidence="6 8" id="KW-0648">Protein biosynthesis</keyword>
<evidence type="ECO:0000313" key="11">
    <source>
        <dbReference type="EMBL" id="OIP71686.1"/>
    </source>
</evidence>
<feature type="domain" description="Formyl transferase C-terminal" evidence="10">
    <location>
        <begin position="209"/>
        <end position="315"/>
    </location>
</feature>
<dbReference type="Proteomes" id="UP000230646">
    <property type="component" value="Unassembled WGS sequence"/>
</dbReference>
<feature type="binding site" evidence="8">
    <location>
        <begin position="115"/>
        <end position="118"/>
    </location>
    <ligand>
        <name>(6S)-5,6,7,8-tetrahydrofolate</name>
        <dbReference type="ChEBI" id="CHEBI:57453"/>
    </ligand>
</feature>
<dbReference type="SUPFAM" id="SSF53328">
    <property type="entry name" value="Formyltransferase"/>
    <property type="match status" value="1"/>
</dbReference>
<evidence type="ECO:0000256" key="1">
    <source>
        <dbReference type="ARBA" id="ARBA00002606"/>
    </source>
</evidence>
<evidence type="ECO:0000313" key="16">
    <source>
        <dbReference type="Proteomes" id="UP000228560"/>
    </source>
</evidence>
<evidence type="ECO:0000256" key="3">
    <source>
        <dbReference type="ARBA" id="ARBA00012261"/>
    </source>
</evidence>
<dbReference type="CDD" id="cd08646">
    <property type="entry name" value="FMT_core_Met-tRNA-FMT_N"/>
    <property type="match status" value="1"/>
</dbReference>
<accession>A0A2M8C9H3</accession>
<dbReference type="STRING" id="1805029.AUK42_03260"/>
<dbReference type="GO" id="GO:0005829">
    <property type="term" value="C:cytosol"/>
    <property type="evidence" value="ECO:0007669"/>
    <property type="project" value="TreeGrafter"/>
</dbReference>
<dbReference type="InterPro" id="IPR037022">
    <property type="entry name" value="Formyl_trans_C_sf"/>
</dbReference>